<dbReference type="OrthoDB" id="4501419at2759"/>
<dbReference type="AlphaFoldDB" id="A0A5N7CI95"/>
<name>A0A5N7CI95_PETAA</name>
<gene>
    <name evidence="1" type="ORF">BDV23DRAFT_148788</name>
</gene>
<sequence>MTSLYYSATVLTASSLNRAVLEYFFHSHCPYCGQGCSFCPRCGVVGSVFPDLFGGCGVNQSCPVCMGYDFATRGCGEYSQTMP</sequence>
<dbReference type="EMBL" id="ML735227">
    <property type="protein sequence ID" value="KAE8393894.1"/>
    <property type="molecule type" value="Genomic_DNA"/>
</dbReference>
<accession>A0A5N7CI95</accession>
<reference evidence="1" key="1">
    <citation type="submission" date="2019-04" db="EMBL/GenBank/DDBJ databases">
        <title>Friends and foes A comparative genomics studyof 23 Aspergillus species from section Flavi.</title>
        <authorList>
            <consortium name="DOE Joint Genome Institute"/>
            <person name="Kjaerbolling I."/>
            <person name="Vesth T."/>
            <person name="Frisvad J.C."/>
            <person name="Nybo J.L."/>
            <person name="Theobald S."/>
            <person name="Kildgaard S."/>
            <person name="Isbrandt T."/>
            <person name="Kuo A."/>
            <person name="Sato A."/>
            <person name="Lyhne E.K."/>
            <person name="Kogle M.E."/>
            <person name="Wiebenga A."/>
            <person name="Kun R.S."/>
            <person name="Lubbers R.J."/>
            <person name="Makela M.R."/>
            <person name="Barry K."/>
            <person name="Chovatia M."/>
            <person name="Clum A."/>
            <person name="Daum C."/>
            <person name="Haridas S."/>
            <person name="He G."/>
            <person name="LaButti K."/>
            <person name="Lipzen A."/>
            <person name="Mondo S."/>
            <person name="Riley R."/>
            <person name="Salamov A."/>
            <person name="Simmons B.A."/>
            <person name="Magnuson J.K."/>
            <person name="Henrissat B."/>
            <person name="Mortensen U.H."/>
            <person name="Larsen T.O."/>
            <person name="Devries R.P."/>
            <person name="Grigoriev I.V."/>
            <person name="Machida M."/>
            <person name="Baker S.E."/>
            <person name="Andersen M.R."/>
        </authorList>
    </citation>
    <scope>NUCLEOTIDE SEQUENCE [LARGE SCALE GENOMIC DNA]</scope>
    <source>
        <strain evidence="1">IBT 14317</strain>
    </source>
</reference>
<protein>
    <submittedName>
        <fullName evidence="1">Uncharacterized protein</fullName>
    </submittedName>
</protein>
<organism evidence="1">
    <name type="scientific">Petromyces alliaceus</name>
    <name type="common">Aspergillus alliaceus</name>
    <dbReference type="NCBI Taxonomy" id="209559"/>
    <lineage>
        <taxon>Eukaryota</taxon>
        <taxon>Fungi</taxon>
        <taxon>Dikarya</taxon>
        <taxon>Ascomycota</taxon>
        <taxon>Pezizomycotina</taxon>
        <taxon>Eurotiomycetes</taxon>
        <taxon>Eurotiomycetidae</taxon>
        <taxon>Eurotiales</taxon>
        <taxon>Aspergillaceae</taxon>
        <taxon>Aspergillus</taxon>
        <taxon>Aspergillus subgen. Circumdati</taxon>
    </lineage>
</organism>
<evidence type="ECO:0000313" key="1">
    <source>
        <dbReference type="EMBL" id="KAE8393894.1"/>
    </source>
</evidence>
<proteinExistence type="predicted"/>
<dbReference type="Proteomes" id="UP000326877">
    <property type="component" value="Unassembled WGS sequence"/>
</dbReference>